<dbReference type="AlphaFoldDB" id="A0A6L2M3M7"/>
<dbReference type="PANTHER" id="PTHR11439:SF495">
    <property type="entry name" value="REVERSE TRANSCRIPTASE, RNA-DEPENDENT DNA POLYMERASE-RELATED"/>
    <property type="match status" value="1"/>
</dbReference>
<feature type="region of interest" description="Disordered" evidence="1">
    <location>
        <begin position="263"/>
        <end position="283"/>
    </location>
</feature>
<dbReference type="InterPro" id="IPR013103">
    <property type="entry name" value="RVT_2"/>
</dbReference>
<proteinExistence type="predicted"/>
<feature type="domain" description="Reverse transcriptase Ty1/copia-type" evidence="2">
    <location>
        <begin position="27"/>
        <end position="119"/>
    </location>
</feature>
<sequence length="632" mass="72316">MQDELLQFKLLKVWTLVDLPKDKWAIGIDYDEVFTPVARIEAIRLFLDYASFKDFIVYQMDVKSAFLYGKIEEGVYVYQPLSFEDLNFPDKVYKKSDGIFINQEKYVDDILKKFDFTTVKIENTLMGPNKSLIKDAEAEDTSHLHVVKRIFIYLKGQTKLGLLYLRDSPFDLEAYSDSDYARTSLDRKSTTGVSPMIYTSCIKQFWTSAKVITVNDDVQLQALVDGKKVIVNEASIRRGLRLDDAKATACDILTDAQDIPIRTQPSPLNPIGSTNQEGNRGRQPRFLTLSHKLRKEYLHLPMIHYPVTHQVAKIEKLKKRVKKLERKKNKRTYGLTRLYKVGLSARVESSKDEEGMGAQEDASKHGRIAKIDANEDLFLIDETAQDQERIKDQDLFGVHNLDGDEVFMDVTTSKDVERDATVAESVEAAKPKAKGVTIQKPSEFRTTSPLLPSQPPQAKKDKGIMIEPEKPLKRKIKLHLMQRVIIEEWDDVQATIDADRQLDEQIKSQEREQLSIEERSKLLNELLESRRKYFAAKRAEEIKKKPPTKAQQKKNVEEILKKTKAEVTEGSSKRAGQELKQESAKKQKLAEQEQAKVADDDTAELKRCLEIVLEDDDDVAIEVTPLLLNLLP</sequence>
<name>A0A6L2M3M7_TANCI</name>
<gene>
    <name evidence="3" type="ORF">Tci_039142</name>
</gene>
<evidence type="ECO:0000313" key="3">
    <source>
        <dbReference type="EMBL" id="GEU67164.1"/>
    </source>
</evidence>
<feature type="region of interest" description="Disordered" evidence="1">
    <location>
        <begin position="565"/>
        <end position="601"/>
    </location>
</feature>
<dbReference type="EMBL" id="BKCJ010005513">
    <property type="protein sequence ID" value="GEU67164.1"/>
    <property type="molecule type" value="Genomic_DNA"/>
</dbReference>
<evidence type="ECO:0000256" key="1">
    <source>
        <dbReference type="SAM" id="MobiDB-lite"/>
    </source>
</evidence>
<dbReference type="Pfam" id="PF07727">
    <property type="entry name" value="RVT_2"/>
    <property type="match status" value="1"/>
</dbReference>
<evidence type="ECO:0000259" key="2">
    <source>
        <dbReference type="Pfam" id="PF07727"/>
    </source>
</evidence>
<protein>
    <recommendedName>
        <fullName evidence="2">Reverse transcriptase Ty1/copia-type domain-containing protein</fullName>
    </recommendedName>
</protein>
<reference evidence="3" key="1">
    <citation type="journal article" date="2019" name="Sci. Rep.">
        <title>Draft genome of Tanacetum cinerariifolium, the natural source of mosquito coil.</title>
        <authorList>
            <person name="Yamashiro T."/>
            <person name="Shiraishi A."/>
            <person name="Satake H."/>
            <person name="Nakayama K."/>
        </authorList>
    </citation>
    <scope>NUCLEOTIDE SEQUENCE</scope>
</reference>
<dbReference type="PANTHER" id="PTHR11439">
    <property type="entry name" value="GAG-POL-RELATED RETROTRANSPOSON"/>
    <property type="match status" value="1"/>
</dbReference>
<organism evidence="3">
    <name type="scientific">Tanacetum cinerariifolium</name>
    <name type="common">Dalmatian daisy</name>
    <name type="synonym">Chrysanthemum cinerariifolium</name>
    <dbReference type="NCBI Taxonomy" id="118510"/>
    <lineage>
        <taxon>Eukaryota</taxon>
        <taxon>Viridiplantae</taxon>
        <taxon>Streptophyta</taxon>
        <taxon>Embryophyta</taxon>
        <taxon>Tracheophyta</taxon>
        <taxon>Spermatophyta</taxon>
        <taxon>Magnoliopsida</taxon>
        <taxon>eudicotyledons</taxon>
        <taxon>Gunneridae</taxon>
        <taxon>Pentapetalae</taxon>
        <taxon>asterids</taxon>
        <taxon>campanulids</taxon>
        <taxon>Asterales</taxon>
        <taxon>Asteraceae</taxon>
        <taxon>Asteroideae</taxon>
        <taxon>Anthemideae</taxon>
        <taxon>Anthemidinae</taxon>
        <taxon>Tanacetum</taxon>
    </lineage>
</organism>
<comment type="caution">
    <text evidence="3">The sequence shown here is derived from an EMBL/GenBank/DDBJ whole genome shotgun (WGS) entry which is preliminary data.</text>
</comment>
<accession>A0A6L2M3M7</accession>
<feature type="compositionally biased region" description="Polar residues" evidence="1">
    <location>
        <begin position="263"/>
        <end position="278"/>
    </location>
</feature>